<evidence type="ECO:0000313" key="2">
    <source>
        <dbReference type="Proteomes" id="UP000014500"/>
    </source>
</evidence>
<dbReference type="EMBL" id="JH431971">
    <property type="status" value="NOT_ANNOTATED_CDS"/>
    <property type="molecule type" value="Genomic_DNA"/>
</dbReference>
<dbReference type="AlphaFoldDB" id="T1J9C0"/>
<dbReference type="Proteomes" id="UP000014500">
    <property type="component" value="Unassembled WGS sequence"/>
</dbReference>
<dbReference type="HOGENOM" id="CLU_2226487_0_0_1"/>
<keyword evidence="2" id="KW-1185">Reference proteome</keyword>
<accession>T1J9C0</accession>
<evidence type="ECO:0000313" key="1">
    <source>
        <dbReference type="EnsemblMetazoa" id="SMAR010315-PA"/>
    </source>
</evidence>
<dbReference type="EnsemblMetazoa" id="SMAR010315-RA">
    <property type="protein sequence ID" value="SMAR010315-PA"/>
    <property type="gene ID" value="SMAR010315"/>
</dbReference>
<protein>
    <submittedName>
        <fullName evidence="1">Uncharacterized protein</fullName>
    </submittedName>
</protein>
<sequence>MTHFLLKLNGKLFFFFFHFVKIHFSTQHTMKDLLFRPVFVGQGQEEECAHVHPLRNYPLWPFCFPFVCGKGLLMIEKKKCELQDVPQQISTIFNKIPMGYRCLSCV</sequence>
<proteinExistence type="predicted"/>
<organism evidence="1 2">
    <name type="scientific">Strigamia maritima</name>
    <name type="common">European centipede</name>
    <name type="synonym">Geophilus maritimus</name>
    <dbReference type="NCBI Taxonomy" id="126957"/>
    <lineage>
        <taxon>Eukaryota</taxon>
        <taxon>Metazoa</taxon>
        <taxon>Ecdysozoa</taxon>
        <taxon>Arthropoda</taxon>
        <taxon>Myriapoda</taxon>
        <taxon>Chilopoda</taxon>
        <taxon>Pleurostigmophora</taxon>
        <taxon>Geophilomorpha</taxon>
        <taxon>Linotaeniidae</taxon>
        <taxon>Strigamia</taxon>
    </lineage>
</organism>
<reference evidence="1" key="2">
    <citation type="submission" date="2015-02" db="UniProtKB">
        <authorList>
            <consortium name="EnsemblMetazoa"/>
        </authorList>
    </citation>
    <scope>IDENTIFICATION</scope>
</reference>
<name>T1J9C0_STRMM</name>
<reference evidence="2" key="1">
    <citation type="submission" date="2011-05" db="EMBL/GenBank/DDBJ databases">
        <authorList>
            <person name="Richards S.R."/>
            <person name="Qu J."/>
            <person name="Jiang H."/>
            <person name="Jhangiani S.N."/>
            <person name="Agravi P."/>
            <person name="Goodspeed R."/>
            <person name="Gross S."/>
            <person name="Mandapat C."/>
            <person name="Jackson L."/>
            <person name="Mathew T."/>
            <person name="Pu L."/>
            <person name="Thornton R."/>
            <person name="Saada N."/>
            <person name="Wilczek-Boney K.B."/>
            <person name="Lee S."/>
            <person name="Kovar C."/>
            <person name="Wu Y."/>
            <person name="Scherer S.E."/>
            <person name="Worley K.C."/>
            <person name="Muzny D.M."/>
            <person name="Gibbs R."/>
        </authorList>
    </citation>
    <scope>NUCLEOTIDE SEQUENCE</scope>
    <source>
        <strain evidence="2">Brora</strain>
    </source>
</reference>